<feature type="region of interest" description="Disordered" evidence="1">
    <location>
        <begin position="95"/>
        <end position="123"/>
    </location>
</feature>
<evidence type="ECO:0000313" key="2">
    <source>
        <dbReference type="EMBL" id="GFS32112.1"/>
    </source>
</evidence>
<sequence>MSLSNGQQTTGEVLTTQVMIEIDGRSVVTRFIILPKAKGNRIQLGTDFLSSAGQILDVKNACCSHRYNRWQETKTNISESAEIACSNSFTRLTVEDSKEDQMDEDDEGITSAPTKKQYATPLTNENVQSASIVQRKLQDII</sequence>
<organism evidence="2 3">
    <name type="scientific">Nephila pilipes</name>
    <name type="common">Giant wood spider</name>
    <name type="synonym">Nephila maculata</name>
    <dbReference type="NCBI Taxonomy" id="299642"/>
    <lineage>
        <taxon>Eukaryota</taxon>
        <taxon>Metazoa</taxon>
        <taxon>Ecdysozoa</taxon>
        <taxon>Arthropoda</taxon>
        <taxon>Chelicerata</taxon>
        <taxon>Arachnida</taxon>
        <taxon>Araneae</taxon>
        <taxon>Araneomorphae</taxon>
        <taxon>Entelegynae</taxon>
        <taxon>Araneoidea</taxon>
        <taxon>Nephilidae</taxon>
        <taxon>Nephila</taxon>
    </lineage>
</organism>
<keyword evidence="3" id="KW-1185">Reference proteome</keyword>
<accession>A0A8X6M6N5</accession>
<name>A0A8X6M6N5_NEPPI</name>
<protein>
    <submittedName>
        <fullName evidence="2">Uncharacterized protein</fullName>
    </submittedName>
</protein>
<proteinExistence type="predicted"/>
<dbReference type="EMBL" id="BMAW01087897">
    <property type="protein sequence ID" value="GFS32112.1"/>
    <property type="molecule type" value="Genomic_DNA"/>
</dbReference>
<dbReference type="Proteomes" id="UP000887013">
    <property type="component" value="Unassembled WGS sequence"/>
</dbReference>
<gene>
    <name evidence="2" type="ORF">NPIL_515521</name>
</gene>
<comment type="caution">
    <text evidence="2">The sequence shown here is derived from an EMBL/GenBank/DDBJ whole genome shotgun (WGS) entry which is preliminary data.</text>
</comment>
<evidence type="ECO:0000256" key="1">
    <source>
        <dbReference type="SAM" id="MobiDB-lite"/>
    </source>
</evidence>
<evidence type="ECO:0000313" key="3">
    <source>
        <dbReference type="Proteomes" id="UP000887013"/>
    </source>
</evidence>
<reference evidence="2" key="1">
    <citation type="submission" date="2020-08" db="EMBL/GenBank/DDBJ databases">
        <title>Multicomponent nature underlies the extraordinary mechanical properties of spider dragline silk.</title>
        <authorList>
            <person name="Kono N."/>
            <person name="Nakamura H."/>
            <person name="Mori M."/>
            <person name="Yoshida Y."/>
            <person name="Ohtoshi R."/>
            <person name="Malay A.D."/>
            <person name="Moran D.A.P."/>
            <person name="Tomita M."/>
            <person name="Numata K."/>
            <person name="Arakawa K."/>
        </authorList>
    </citation>
    <scope>NUCLEOTIDE SEQUENCE</scope>
</reference>
<dbReference type="AlphaFoldDB" id="A0A8X6M6N5"/>